<dbReference type="EMBL" id="NUTL01000025">
    <property type="protein sequence ID" value="PHF02951.1"/>
    <property type="molecule type" value="Genomic_DNA"/>
</dbReference>
<protein>
    <submittedName>
        <fullName evidence="1">Uncharacterized protein</fullName>
    </submittedName>
</protein>
<evidence type="ECO:0000313" key="2">
    <source>
        <dbReference type="Proteomes" id="UP000221918"/>
    </source>
</evidence>
<proteinExistence type="predicted"/>
<comment type="caution">
    <text evidence="1">The sequence shown here is derived from an EMBL/GenBank/DDBJ whole genome shotgun (WGS) entry which is preliminary data.</text>
</comment>
<gene>
    <name evidence="1" type="ORF">COF81_06010</name>
</gene>
<dbReference type="Proteomes" id="UP000221918">
    <property type="component" value="Unassembled WGS sequence"/>
</dbReference>
<reference evidence="1 2" key="1">
    <citation type="submission" date="2017-09" db="EMBL/GenBank/DDBJ databases">
        <title>Large-scale bioinformatics analysis of Bacillus genomes uncovers conserved roles of natural products in bacterial physiology.</title>
        <authorList>
            <consortium name="Agbiome Team Llc"/>
            <person name="Bleich R.M."/>
            <person name="Grubbs K.J."/>
            <person name="Santa Maria K.C."/>
            <person name="Allen S.E."/>
            <person name="Farag S."/>
            <person name="Shank E.A."/>
            <person name="Bowers A."/>
        </authorList>
    </citation>
    <scope>NUCLEOTIDE SEQUENCE [LARGE SCALE GENOMIC DNA]</scope>
    <source>
        <strain evidence="1 2">AFS037265</strain>
    </source>
</reference>
<organism evidence="1 2">
    <name type="scientific">Bacillus pseudomycoides</name>
    <dbReference type="NCBI Taxonomy" id="64104"/>
    <lineage>
        <taxon>Bacteria</taxon>
        <taxon>Bacillati</taxon>
        <taxon>Bacillota</taxon>
        <taxon>Bacilli</taxon>
        <taxon>Bacillales</taxon>
        <taxon>Bacillaceae</taxon>
        <taxon>Bacillus</taxon>
        <taxon>Bacillus cereus group</taxon>
    </lineage>
</organism>
<dbReference type="AlphaFoldDB" id="A0ABD6TEE7"/>
<accession>A0ABD6TEE7</accession>
<name>A0ABD6TEE7_9BACI</name>
<evidence type="ECO:0000313" key="1">
    <source>
        <dbReference type="EMBL" id="PHF02951.1"/>
    </source>
</evidence>
<dbReference type="NCBIfam" id="NF041643">
    <property type="entry name" value="EAxFAS_anti"/>
    <property type="match status" value="1"/>
</dbReference>
<sequence>MGKIKAEAVRSESQVIGAPHREVFLASIERMKWPEILVAIAG</sequence>